<dbReference type="Pfam" id="PF14291">
    <property type="entry name" value="DUF4371"/>
    <property type="match status" value="2"/>
</dbReference>
<dbReference type="Pfam" id="PF05699">
    <property type="entry name" value="Dimer_Tnp_hAT"/>
    <property type="match status" value="1"/>
</dbReference>
<dbReference type="InterPro" id="IPR055298">
    <property type="entry name" value="AtLOH3-like"/>
</dbReference>
<feature type="region of interest" description="Disordered" evidence="1">
    <location>
        <begin position="12"/>
        <end position="39"/>
    </location>
</feature>
<dbReference type="InterPro" id="IPR012337">
    <property type="entry name" value="RNaseH-like_sf"/>
</dbReference>
<dbReference type="AlphaFoldDB" id="R0HVF2"/>
<evidence type="ECO:0000313" key="4">
    <source>
        <dbReference type="Proteomes" id="UP000029121"/>
    </source>
</evidence>
<name>R0HVF2_9BRAS</name>
<dbReference type="InterPro" id="IPR025398">
    <property type="entry name" value="DUF4371"/>
</dbReference>
<dbReference type="eggNOG" id="ENOG502QSU3">
    <property type="taxonomic scope" value="Eukaryota"/>
</dbReference>
<dbReference type="EMBL" id="KB870806">
    <property type="protein sequence ID" value="EOA33834.1"/>
    <property type="molecule type" value="Genomic_DNA"/>
</dbReference>
<protein>
    <recommendedName>
        <fullName evidence="2">TTF-type domain-containing protein</fullName>
    </recommendedName>
</protein>
<dbReference type="STRING" id="81985.R0HVF2"/>
<feature type="non-terminal residue" evidence="3">
    <location>
        <position position="1"/>
    </location>
</feature>
<dbReference type="PANTHER" id="PTHR11697">
    <property type="entry name" value="GENERAL TRANSCRIPTION FACTOR 2-RELATED ZINC FINGER PROTEIN"/>
    <property type="match status" value="1"/>
</dbReference>
<dbReference type="PANTHER" id="PTHR11697:SF230">
    <property type="entry name" value="ZINC FINGER, MYM DOMAIN CONTAINING 1"/>
    <property type="match status" value="1"/>
</dbReference>
<organism evidence="3 4">
    <name type="scientific">Capsella rubella</name>
    <dbReference type="NCBI Taxonomy" id="81985"/>
    <lineage>
        <taxon>Eukaryota</taxon>
        <taxon>Viridiplantae</taxon>
        <taxon>Streptophyta</taxon>
        <taxon>Embryophyta</taxon>
        <taxon>Tracheophyta</taxon>
        <taxon>Spermatophyta</taxon>
        <taxon>Magnoliopsida</taxon>
        <taxon>eudicotyledons</taxon>
        <taxon>Gunneridae</taxon>
        <taxon>Pentapetalae</taxon>
        <taxon>rosids</taxon>
        <taxon>malvids</taxon>
        <taxon>Brassicales</taxon>
        <taxon>Brassicaceae</taxon>
        <taxon>Camelineae</taxon>
        <taxon>Capsella</taxon>
    </lineage>
</organism>
<dbReference type="InterPro" id="IPR006580">
    <property type="entry name" value="Znf_TTF"/>
</dbReference>
<proteinExistence type="predicted"/>
<reference evidence="4" key="1">
    <citation type="journal article" date="2013" name="Nat. Genet.">
        <title>The Capsella rubella genome and the genomic consequences of rapid mating system evolution.</title>
        <authorList>
            <person name="Slotte T."/>
            <person name="Hazzouri K.M."/>
            <person name="Agren J.A."/>
            <person name="Koenig D."/>
            <person name="Maumus F."/>
            <person name="Guo Y.L."/>
            <person name="Steige K."/>
            <person name="Platts A.E."/>
            <person name="Escobar J.S."/>
            <person name="Newman L.K."/>
            <person name="Wang W."/>
            <person name="Mandakova T."/>
            <person name="Vello E."/>
            <person name="Smith L.M."/>
            <person name="Henz S.R."/>
            <person name="Steffen J."/>
            <person name="Takuno S."/>
            <person name="Brandvain Y."/>
            <person name="Coop G."/>
            <person name="Andolfatto P."/>
            <person name="Hu T.T."/>
            <person name="Blanchette M."/>
            <person name="Clark R.M."/>
            <person name="Quesneville H."/>
            <person name="Nordborg M."/>
            <person name="Gaut B.S."/>
            <person name="Lysak M.A."/>
            <person name="Jenkins J."/>
            <person name="Grimwood J."/>
            <person name="Chapman J."/>
            <person name="Prochnik S."/>
            <person name="Shu S."/>
            <person name="Rokhsar D."/>
            <person name="Schmutz J."/>
            <person name="Weigel D."/>
            <person name="Wright S.I."/>
        </authorList>
    </citation>
    <scope>NUCLEOTIDE SEQUENCE [LARGE SCALE GENOMIC DNA]</scope>
    <source>
        <strain evidence="4">cv. Monte Gargano</strain>
    </source>
</reference>
<sequence length="684" mass="79682">VSIKRFFKRKFESTSEQDSEDLPWDPADRKRISEYHPNERDEVRRKYLIKGPCQPRGHDFPKTPSGNKMRRFNPEWFDLYGSWLEYSVKKDKSYCLFCYLFRDYTENKGGSDAFVTKGFDTWKNPQSLREHVGLVNSFHNNALKRADDLMRQVQSIIHAFHKQDDMVKNEYKIRLNASIDCCRYLLRQGLPFRGHDESVESANRGNFLELVKYIAGQSELVSKVVLENAPKNNQMVSPKIQKDIVRCFAEEVTGSIIHEVEHDIFCLLVDESANVSDKKQMATSSASLKCAIDSLFAKHGLSIKQLRGHGYDGASNMKGEFNGLRSLILRENSSAYYIHCFAHQLQLVVVAVAKKHFEVGYFFDMISVLINVVGASCKRKDMLREEYRKKIEEEISQGEIKTGKGLNQELSLQRPGNTRWGSHYTTLFRLVDLFSSIIKVLEYIEMEGTDSIKRRQANGLLKYFNTFDFVFYLQLMLLLLGLTNNLSSRKRSNMTNLHDFQVECFYTVLDMQIQEFNDRFDEVNTELLGCVASLTPVDSFHEFNQLKVLRLSEFYPEDFTHVDRIALEHQLDLYTDNIREDERFANLKSLGDLARVMMETRKHLSHPQVYRFLKLVLTLPIATTTVERCFSTMKIVKTSLRNRIGDQFMNDCLVCFIERELLDQVTNEQVVKRFQNMEDRRITL</sequence>
<evidence type="ECO:0000256" key="1">
    <source>
        <dbReference type="SAM" id="MobiDB-lite"/>
    </source>
</evidence>
<evidence type="ECO:0000259" key="2">
    <source>
        <dbReference type="SMART" id="SM00597"/>
    </source>
</evidence>
<gene>
    <name evidence="3" type="ORF">CARUB_v10021315mg</name>
</gene>
<feature type="compositionally biased region" description="Basic and acidic residues" evidence="1">
    <location>
        <begin position="26"/>
        <end position="39"/>
    </location>
</feature>
<dbReference type="SMART" id="SM00597">
    <property type="entry name" value="ZnF_TTF"/>
    <property type="match status" value="1"/>
</dbReference>
<accession>R0HVF2</accession>
<dbReference type="InterPro" id="IPR008906">
    <property type="entry name" value="HATC_C_dom"/>
</dbReference>
<feature type="domain" description="TTF-type" evidence="2">
    <location>
        <begin position="68"/>
        <end position="162"/>
    </location>
</feature>
<dbReference type="SUPFAM" id="SSF53098">
    <property type="entry name" value="Ribonuclease H-like"/>
    <property type="match status" value="1"/>
</dbReference>
<keyword evidence="4" id="KW-1185">Reference proteome</keyword>
<evidence type="ECO:0000313" key="3">
    <source>
        <dbReference type="EMBL" id="EOA33834.1"/>
    </source>
</evidence>
<dbReference type="Proteomes" id="UP000029121">
    <property type="component" value="Unassembled WGS sequence"/>
</dbReference>
<dbReference type="GO" id="GO:0046983">
    <property type="term" value="F:protein dimerization activity"/>
    <property type="evidence" value="ECO:0007669"/>
    <property type="project" value="InterPro"/>
</dbReference>